<protein>
    <recommendedName>
        <fullName evidence="4">SpaA-like prealbumin fold domain-containing protein</fullName>
    </recommendedName>
</protein>
<dbReference type="Gene3D" id="2.60.40.10">
    <property type="entry name" value="Immunoglobulins"/>
    <property type="match status" value="1"/>
</dbReference>
<sequence>MSKWPKKPLLAVLAALTAVGLGVPCAMADGTAAATAYISVEAAGGTTLDGRTYKAYRLGSYGKTDVRVDQDSGDRYAASIPVSTDPDRADAVADAGSKAGFTGDDMLAAAWTSTDSAKLEAFARGLASSLSDAEPAASVEGAGRMGPFTPGVYLVSGSDGSACLTGTLPSEGVGDRSHVLGIAEFEGDAQAAAAPQANSDESLATLDDDGDTSGSPIARYAAPTTVYHRLFDGTVTSTALDNEDPAISIYTGGNLNYMNNLEVEGSVIVNGNLTNGRGLVAGRANWGMGYTPPKNSVMLAVGGDYTSASTTDGNNWNRGAVGGRAQIGGRDNRVIPLDSLNTIHSYGLWSTWFISGQTNVKSIPNMGHDAALKVDIDGKGTIVDYNDYVDRQLQPLSTQLANETPTGKVGYARGTDSTETVWLGVNGRNDDGSMKYNGQKDTVTVTGDEGVITFTGDGKKHTQVFDLDMDELENQRKALKLLQWGVDFENVPGDTAIVVNVRGSGSRTWNTGWRYWVNGRKVNIGVNQQDGAYNDFRKLASRVLWNWTDASYVKYDESHGIMHINSTHNKAQDGKDSYEGGPYGSAASPGKASNLPGTVLAPKANVRMRCDQNGRLLVGKDLTLDVWEHHNNPWVGFVGDNSVTVDAATTASHDGVDVGTTKAVHDSISLRNNGKKYGAAVAKATVTLNHSASTDGRTADKKATKATGAIQVAAGKTVSADSPDFTPSDLGMKTWQPGRYWFDLSVEEKDLSVTGTARYETSDVGNVAGLSGLTDSSEQWTITPTASPTISTRAMAGDARAGGTQKVHDSITIANPDPNRAITVAKVTTTLHMKMGNRKASKTVGPVTIPAGRSRTFDSADFAPSDLKRGTWGNTGYWFDATVAAADVTYPSGAQALTADLVHDGRNDKAQSFNLTWHKGGKDFNTKAQETFSTAGRASLVRDRLNVVNSEALVNDLSVKVTLNWASSPTATKAEASATKTDTVPAGSAYKDLPVFAPSDLRMTTWKAGRYWYDVLIPVQEGVGEDIPLDGLDDADQESWTVVTPFGLNLAKLAYIGQPGQGRWSNEPVKGATFTLTEATDQTGSTAKPGTAVRTVTTDANGSAHLLDGTIAPLEVRWFKLAETKAPSSYKGTSSGTYWMVHVKGGADKASVTVAGSNAEAKALLKDLSGSAVTVGNRLEGNIMPPMTGGRHDVARAGALAGVVTLGPLIAGCVVLRRRNASPLDR</sequence>
<feature type="region of interest" description="Disordered" evidence="1">
    <location>
        <begin position="190"/>
        <end position="217"/>
    </location>
</feature>
<evidence type="ECO:0000313" key="6">
    <source>
        <dbReference type="Proteomes" id="UP000193664"/>
    </source>
</evidence>
<feature type="signal peptide" evidence="3">
    <location>
        <begin position="1"/>
        <end position="28"/>
    </location>
</feature>
<dbReference type="InterPro" id="IPR013783">
    <property type="entry name" value="Ig-like_fold"/>
</dbReference>
<reference evidence="5 6" key="1">
    <citation type="journal article" date="2016" name="Sci. Rep.">
        <title>Evaluation of genetic diversity among strains of the human gut commensal Bifidobacterium adolescentis.</title>
        <authorList>
            <person name="Duranti S."/>
            <person name="Milani C."/>
            <person name="Lugli G.A."/>
            <person name="Mancabelli L."/>
            <person name="Turroni F."/>
            <person name="Ferrario C."/>
            <person name="Mangifesta M."/>
            <person name="Viappiani A."/>
            <person name="Sanchez B."/>
            <person name="Margolles A."/>
            <person name="van Sinderen D."/>
            <person name="Ventura M."/>
        </authorList>
    </citation>
    <scope>NUCLEOTIDE SEQUENCE [LARGE SCALE GENOMIC DNA]</scope>
    <source>
        <strain evidence="5 6">AD2-8</strain>
    </source>
</reference>
<dbReference type="GO" id="GO:0005975">
    <property type="term" value="P:carbohydrate metabolic process"/>
    <property type="evidence" value="ECO:0007669"/>
    <property type="project" value="UniProtKB-ARBA"/>
</dbReference>
<dbReference type="EMBL" id="LNKF01000015">
    <property type="protein sequence ID" value="OSG90777.1"/>
    <property type="molecule type" value="Genomic_DNA"/>
</dbReference>
<evidence type="ECO:0000259" key="4">
    <source>
        <dbReference type="Pfam" id="PF17802"/>
    </source>
</evidence>
<dbReference type="InterPro" id="IPR041033">
    <property type="entry name" value="SpaA_PFL_dom_1"/>
</dbReference>
<feature type="chain" id="PRO_5013298717" description="SpaA-like prealbumin fold domain-containing protein" evidence="3">
    <location>
        <begin position="29"/>
        <end position="1226"/>
    </location>
</feature>
<proteinExistence type="predicted"/>
<dbReference type="InterPro" id="IPR026588">
    <property type="entry name" value="Choice_anch_A"/>
</dbReference>
<organism evidence="5 6">
    <name type="scientific">Bifidobacterium adolescentis</name>
    <dbReference type="NCBI Taxonomy" id="1680"/>
    <lineage>
        <taxon>Bacteria</taxon>
        <taxon>Bacillati</taxon>
        <taxon>Actinomycetota</taxon>
        <taxon>Actinomycetes</taxon>
        <taxon>Bifidobacteriales</taxon>
        <taxon>Bifidobacteriaceae</taxon>
        <taxon>Bifidobacterium</taxon>
    </lineage>
</organism>
<accession>A0A1X2Z8P8</accession>
<evidence type="ECO:0000256" key="2">
    <source>
        <dbReference type="SAM" id="Phobius"/>
    </source>
</evidence>
<keyword evidence="2" id="KW-0472">Membrane</keyword>
<feature type="domain" description="SpaA-like prealbumin fold" evidence="4">
    <location>
        <begin position="1066"/>
        <end position="1150"/>
    </location>
</feature>
<comment type="caution">
    <text evidence="5">The sequence shown here is derived from an EMBL/GenBank/DDBJ whole genome shotgun (WGS) entry which is preliminary data.</text>
</comment>
<dbReference type="AlphaFoldDB" id="A0A1X2Z8P8"/>
<evidence type="ECO:0000256" key="1">
    <source>
        <dbReference type="SAM" id="MobiDB-lite"/>
    </source>
</evidence>
<dbReference type="Proteomes" id="UP000193664">
    <property type="component" value="Unassembled WGS sequence"/>
</dbReference>
<dbReference type="Pfam" id="PF17802">
    <property type="entry name" value="SpaA"/>
    <property type="match status" value="1"/>
</dbReference>
<gene>
    <name evidence="5" type="ORF">AD0028_1908</name>
</gene>
<feature type="transmembrane region" description="Helical" evidence="2">
    <location>
        <begin position="1194"/>
        <end position="1216"/>
    </location>
</feature>
<name>A0A1X2Z8P8_BIFAD</name>
<evidence type="ECO:0000256" key="3">
    <source>
        <dbReference type="SAM" id="SignalP"/>
    </source>
</evidence>
<feature type="region of interest" description="Disordered" evidence="1">
    <location>
        <begin position="568"/>
        <end position="596"/>
    </location>
</feature>
<dbReference type="NCBIfam" id="TIGR04215">
    <property type="entry name" value="choice_anch_A"/>
    <property type="match status" value="2"/>
</dbReference>
<keyword evidence="2" id="KW-1133">Transmembrane helix</keyword>
<dbReference type="RefSeq" id="WP_085408713.1">
    <property type="nucleotide sequence ID" value="NZ_LNKF01000015.1"/>
</dbReference>
<evidence type="ECO:0000313" key="5">
    <source>
        <dbReference type="EMBL" id="OSG90777.1"/>
    </source>
</evidence>
<keyword evidence="2" id="KW-0812">Transmembrane</keyword>
<keyword evidence="3" id="KW-0732">Signal</keyword>